<proteinExistence type="inferred from homology"/>
<dbReference type="RefSeq" id="WP_092598052.1">
    <property type="nucleotide sequence ID" value="NZ_BMCN01000003.1"/>
</dbReference>
<feature type="binding site" evidence="5">
    <location>
        <begin position="20"/>
        <end position="24"/>
    </location>
    <ligand>
        <name>ATP</name>
        <dbReference type="ChEBI" id="CHEBI:30616"/>
    </ligand>
</feature>
<feature type="binding site" evidence="5">
    <location>
        <position position="110"/>
    </location>
    <ligand>
        <name>ATP</name>
        <dbReference type="ChEBI" id="CHEBI:30616"/>
    </ligand>
</feature>
<dbReference type="EC" id="2.7.14.1" evidence="8"/>
<dbReference type="CDD" id="cd07930">
    <property type="entry name" value="bacterial_phosphagen_kinase"/>
    <property type="match status" value="1"/>
</dbReference>
<dbReference type="Proteomes" id="UP000242700">
    <property type="component" value="Unassembled WGS sequence"/>
</dbReference>
<dbReference type="STRING" id="586411.SAMN05216187_10785"/>
<evidence type="ECO:0000313" key="9">
    <source>
        <dbReference type="EMBL" id="SDK33948.1"/>
    </source>
</evidence>
<dbReference type="Gene3D" id="3.30.590.10">
    <property type="entry name" value="Glutamine synthetase/guanido kinase, catalytic domain"/>
    <property type="match status" value="1"/>
</dbReference>
<evidence type="ECO:0000313" key="11">
    <source>
        <dbReference type="Proteomes" id="UP001519348"/>
    </source>
</evidence>
<dbReference type="GO" id="GO:1990424">
    <property type="term" value="F:protein arginine kinase activity"/>
    <property type="evidence" value="ECO:0007669"/>
    <property type="project" value="UniProtKB-EC"/>
</dbReference>
<dbReference type="PROSITE" id="PS51510">
    <property type="entry name" value="PHOSPHAGEN_KINASE_C"/>
    <property type="match status" value="1"/>
</dbReference>
<feature type="binding site" evidence="5">
    <location>
        <begin position="161"/>
        <end position="165"/>
    </location>
    <ligand>
        <name>ATP</name>
        <dbReference type="ChEBI" id="CHEBI:30616"/>
    </ligand>
</feature>
<keyword evidence="1 5" id="KW-0808">Transferase</keyword>
<dbReference type="EMBL" id="FNFI01000007">
    <property type="protein sequence ID" value="SDK33948.1"/>
    <property type="molecule type" value="Genomic_DNA"/>
</dbReference>
<organism evidence="9 10">
    <name type="scientific">Jeotgalicoccus aerolatus</name>
    <dbReference type="NCBI Taxonomy" id="709510"/>
    <lineage>
        <taxon>Bacteria</taxon>
        <taxon>Bacillati</taxon>
        <taxon>Bacillota</taxon>
        <taxon>Bacilli</taxon>
        <taxon>Bacillales</taxon>
        <taxon>Staphylococcaceae</taxon>
        <taxon>Jeotgalicoccus</taxon>
    </lineage>
</organism>
<dbReference type="GO" id="GO:0046314">
    <property type="term" value="P:phosphocreatine biosynthetic process"/>
    <property type="evidence" value="ECO:0007669"/>
    <property type="project" value="InterPro"/>
</dbReference>
<evidence type="ECO:0000256" key="2">
    <source>
        <dbReference type="ARBA" id="ARBA00022741"/>
    </source>
</evidence>
<keyword evidence="11" id="KW-1185">Reference proteome</keyword>
<gene>
    <name evidence="8" type="ORF">J2Z27_001050</name>
    <name evidence="9" type="ORF">SAMN05216187_10785</name>
</gene>
<dbReference type="InterPro" id="IPR022415">
    <property type="entry name" value="ATP-guanido_PTrfase_AS"/>
</dbReference>
<dbReference type="PROSITE" id="PS00112">
    <property type="entry name" value="PHOSPHAGEN_KINASE"/>
    <property type="match status" value="1"/>
</dbReference>
<accession>A0A1G9B399</accession>
<name>A0A1G9B399_9STAP</name>
<dbReference type="InterPro" id="IPR014746">
    <property type="entry name" value="Gln_synth/guanido_kin_cat_dom"/>
</dbReference>
<keyword evidence="3 5" id="KW-0418">Kinase</keyword>
<dbReference type="PANTHER" id="PTHR11547">
    <property type="entry name" value="ARGININE OR CREATINE KINASE"/>
    <property type="match status" value="1"/>
</dbReference>
<protein>
    <submittedName>
        <fullName evidence="9">Protein arginine kinase</fullName>
        <ecNumber evidence="8">2.7.14.1</ecNumber>
    </submittedName>
</protein>
<dbReference type="Pfam" id="PF00217">
    <property type="entry name" value="ATP-gua_Ptrans"/>
    <property type="match status" value="1"/>
</dbReference>
<reference evidence="9" key="2">
    <citation type="submission" date="2016-10" db="EMBL/GenBank/DDBJ databases">
        <authorList>
            <person name="de Groot N.N."/>
        </authorList>
    </citation>
    <scope>NUCLEOTIDE SEQUENCE [LARGE SCALE GENOMIC DNA]</scope>
    <source>
        <strain evidence="9">CGMCC 1.8911</strain>
    </source>
</reference>
<dbReference type="SUPFAM" id="SSF55931">
    <property type="entry name" value="Glutamine synthetase/guanido kinase"/>
    <property type="match status" value="1"/>
</dbReference>
<keyword evidence="4 5" id="KW-0067">ATP-binding</keyword>
<dbReference type="OrthoDB" id="9791353at2"/>
<dbReference type="InterPro" id="IPR023660">
    <property type="entry name" value="Arg_Kinase"/>
</dbReference>
<evidence type="ECO:0000313" key="10">
    <source>
        <dbReference type="Proteomes" id="UP000242700"/>
    </source>
</evidence>
<sequence length="337" mass="38003">MNRQTSMWIKNAENTEIEMSSRIRLARNIKGVPFTHMLEDDEDLEALGGLVSKMIPDYDLALLENMTGLERALLAEKHLISPNFARNGTRVFINEDEDMSIMLGEEDHLRIQALGTNVSLEALYEKATAVDDTLEQKIEYAFDEQYGYLTACPTNVGTGMRASVMLHLPALTATNKIQRFHNNLARFGFTLRGIYGEGSESLGSVYQLSNQVTLGFEEAVIINNLSELKNRLIEEERLARQHMMTLDTLDAVNRSLGILRHAYKLSLKEAAMHLSNVKLGIDLSYIDLDGFNFQEWFQLIQPGFVKERLTEEGNHDDTRTAAESTRAALTRELLGGE</sequence>
<evidence type="ECO:0000256" key="6">
    <source>
        <dbReference type="RuleBase" id="RU000505"/>
    </source>
</evidence>
<evidence type="ECO:0000313" key="8">
    <source>
        <dbReference type="EMBL" id="MBP1952011.1"/>
    </source>
</evidence>
<dbReference type="AlphaFoldDB" id="A0A1G9B399"/>
<comment type="similarity">
    <text evidence="5 6">Belongs to the ATP:guanido phosphotransferase family.</text>
</comment>
<evidence type="ECO:0000256" key="5">
    <source>
        <dbReference type="PROSITE-ProRule" id="PRU00843"/>
    </source>
</evidence>
<evidence type="ECO:0000256" key="1">
    <source>
        <dbReference type="ARBA" id="ARBA00022679"/>
    </source>
</evidence>
<reference evidence="8 11" key="3">
    <citation type="submission" date="2021-03" db="EMBL/GenBank/DDBJ databases">
        <title>Genomic Encyclopedia of Type Strains, Phase IV (KMG-IV): sequencing the most valuable type-strain genomes for metagenomic binning, comparative biology and taxonomic classification.</title>
        <authorList>
            <person name="Goeker M."/>
        </authorList>
    </citation>
    <scope>NUCLEOTIDE SEQUENCE [LARGE SCALE GENOMIC DNA]</scope>
    <source>
        <strain evidence="8 11">DSM 22420</strain>
    </source>
</reference>
<dbReference type="InterPro" id="IPR022414">
    <property type="entry name" value="ATP-guanido_PTrfase_cat"/>
</dbReference>
<feature type="binding site" evidence="5">
    <location>
        <position position="78"/>
    </location>
    <ligand>
        <name>ATP</name>
        <dbReference type="ChEBI" id="CHEBI:30616"/>
    </ligand>
</feature>
<keyword evidence="2 5" id="KW-0547">Nucleotide-binding</keyword>
<feature type="domain" description="Phosphagen kinase C-terminal" evidence="7">
    <location>
        <begin position="17"/>
        <end position="239"/>
    </location>
</feature>
<evidence type="ECO:0000259" key="7">
    <source>
        <dbReference type="PROSITE" id="PS51510"/>
    </source>
</evidence>
<reference evidence="10" key="1">
    <citation type="submission" date="2016-10" db="EMBL/GenBank/DDBJ databases">
        <authorList>
            <person name="Varghese N."/>
            <person name="Submissions S."/>
        </authorList>
    </citation>
    <scope>NUCLEOTIDE SEQUENCE [LARGE SCALE GENOMIC DNA]</scope>
    <source>
        <strain evidence="10">CGMCC 1.8911</strain>
    </source>
</reference>
<dbReference type="GO" id="GO:0005524">
    <property type="term" value="F:ATP binding"/>
    <property type="evidence" value="ECO:0007669"/>
    <property type="project" value="UniProtKB-UniRule"/>
</dbReference>
<dbReference type="PANTHER" id="PTHR11547:SF38">
    <property type="entry name" value="ARGININE KINASE 1-RELATED"/>
    <property type="match status" value="1"/>
</dbReference>
<feature type="binding site" evidence="5">
    <location>
        <begin position="192"/>
        <end position="197"/>
    </location>
    <ligand>
        <name>ATP</name>
        <dbReference type="ChEBI" id="CHEBI:30616"/>
    </ligand>
</feature>
<dbReference type="GO" id="GO:0004111">
    <property type="term" value="F:creatine kinase activity"/>
    <property type="evidence" value="ECO:0007669"/>
    <property type="project" value="InterPro"/>
</dbReference>
<evidence type="ECO:0000256" key="4">
    <source>
        <dbReference type="ARBA" id="ARBA00022840"/>
    </source>
</evidence>
<dbReference type="EMBL" id="JAGGKN010000003">
    <property type="protein sequence ID" value="MBP1952011.1"/>
    <property type="molecule type" value="Genomic_DNA"/>
</dbReference>
<evidence type="ECO:0000256" key="3">
    <source>
        <dbReference type="ARBA" id="ARBA00022777"/>
    </source>
</evidence>
<dbReference type="InterPro" id="IPR000749">
    <property type="entry name" value="ATP-guanido_PTrfase"/>
</dbReference>
<dbReference type="GO" id="GO:0005615">
    <property type="term" value="C:extracellular space"/>
    <property type="evidence" value="ECO:0007669"/>
    <property type="project" value="TreeGrafter"/>
</dbReference>
<dbReference type="Proteomes" id="UP001519348">
    <property type="component" value="Unassembled WGS sequence"/>
</dbReference>